<dbReference type="GO" id="GO:0006325">
    <property type="term" value="P:chromatin organization"/>
    <property type="evidence" value="ECO:0007669"/>
    <property type="project" value="InterPro"/>
</dbReference>
<dbReference type="AlphaFoldDB" id="A0A427BAG5"/>
<evidence type="ECO:0000256" key="3">
    <source>
        <dbReference type="SAM" id="MobiDB-lite"/>
    </source>
</evidence>
<feature type="compositionally biased region" description="Polar residues" evidence="3">
    <location>
        <begin position="448"/>
        <end position="462"/>
    </location>
</feature>
<organism evidence="4 5">
    <name type="scientific">Ensete ventricosum</name>
    <name type="common">Abyssinian banana</name>
    <name type="synonym">Musa ensete</name>
    <dbReference type="NCBI Taxonomy" id="4639"/>
    <lineage>
        <taxon>Eukaryota</taxon>
        <taxon>Viridiplantae</taxon>
        <taxon>Streptophyta</taxon>
        <taxon>Embryophyta</taxon>
        <taxon>Tracheophyta</taxon>
        <taxon>Spermatophyta</taxon>
        <taxon>Magnoliopsida</taxon>
        <taxon>Liliopsida</taxon>
        <taxon>Zingiberales</taxon>
        <taxon>Musaceae</taxon>
        <taxon>Ensete</taxon>
    </lineage>
</organism>
<evidence type="ECO:0000256" key="2">
    <source>
        <dbReference type="ARBA" id="ARBA00023242"/>
    </source>
</evidence>
<dbReference type="GO" id="GO:0031491">
    <property type="term" value="F:nucleosome binding"/>
    <property type="evidence" value="ECO:0007669"/>
    <property type="project" value="TreeGrafter"/>
</dbReference>
<protein>
    <submittedName>
        <fullName evidence="4">Uncharacterized protein</fullName>
    </submittedName>
</protein>
<evidence type="ECO:0000313" key="4">
    <source>
        <dbReference type="EMBL" id="RRT85444.1"/>
    </source>
</evidence>
<feature type="region of interest" description="Disordered" evidence="3">
    <location>
        <begin position="816"/>
        <end position="885"/>
    </location>
</feature>
<evidence type="ECO:0000313" key="5">
    <source>
        <dbReference type="Proteomes" id="UP000287651"/>
    </source>
</evidence>
<feature type="compositionally biased region" description="Basic and acidic residues" evidence="3">
    <location>
        <begin position="870"/>
        <end position="885"/>
    </location>
</feature>
<dbReference type="Proteomes" id="UP000287651">
    <property type="component" value="Unassembled WGS sequence"/>
</dbReference>
<name>A0A427BAG5_ENSVE</name>
<feature type="region of interest" description="Disordered" evidence="3">
    <location>
        <begin position="210"/>
        <end position="242"/>
    </location>
</feature>
<dbReference type="PANTHER" id="PTHR15502:SF7">
    <property type="entry name" value="CALCINEURIN-BINDING PROTEIN CABIN-1"/>
    <property type="match status" value="1"/>
</dbReference>
<comment type="subcellular location">
    <subcellularLocation>
        <location evidence="1">Nucleus</location>
    </subcellularLocation>
</comment>
<gene>
    <name evidence="4" type="ORF">B296_00007914</name>
</gene>
<feature type="compositionally biased region" description="Polar residues" evidence="3">
    <location>
        <begin position="856"/>
        <end position="869"/>
    </location>
</feature>
<comment type="caution">
    <text evidence="4">The sequence shown here is derived from an EMBL/GenBank/DDBJ whole genome shotgun (WGS) entry which is preliminary data.</text>
</comment>
<dbReference type="PANTHER" id="PTHR15502">
    <property type="entry name" value="CALCINEURIN-BINDING PROTEIN CABIN 1-RELATED"/>
    <property type="match status" value="1"/>
</dbReference>
<feature type="compositionally biased region" description="Low complexity" evidence="3">
    <location>
        <begin position="822"/>
        <end position="833"/>
    </location>
</feature>
<dbReference type="GO" id="GO:0005634">
    <property type="term" value="C:nucleus"/>
    <property type="evidence" value="ECO:0007669"/>
    <property type="project" value="UniProtKB-SubCell"/>
</dbReference>
<sequence length="885" mass="99639">MEKLLEVLIAIGDEVACLSVANLILRHWPSHSRALHVKKTIEDAEPVPFAPRGIDKLEPKHVRLKFSEKRKSVDDENSNNHISKRRKQTIELQLAGATWSALLDAILGIFVQPATKDSEPETLHDHEDVRNDKQFNRLGNELSADATTIDDKSMNENMDRFTCIKIDIRLSEFSDIILNPAKSKEHGLYPVGGCTLLGSYGMEKSTTIKERDISTDREHHQERRSTRLEMLRSRKLSKEESESSAKDQANIVCQFLEPFILRRLRTVGQDCPFISDSMYPDSLTYNSNLEHNDTLQFISKTSKNFGAHHIAHLLLEEVAHKYIPFQDSFVKFMELEKLTRNWGQDRSPLSCLFLAELYYDQGSWFSNRSKRLEYLSEASYHLCKVIELVTLDSHDDLIGTNGQEEITSSHKHTAENVVSDCVVTYEENEKHEDAVDTGKNSKLDPSSEQKQSATVGETASSLTDEELEEIELGIDNALDQSFFCLYGLKINPDSSSEEELAIHKNTSRGEYQTKEQCADVFRYVLPYAKALSLRRVLRAIRKHFPQPPDDMLSENAIDKFLDGPDLWEDKLREVSGPNEGQELVTTILSNARGPETHKKSSVVSSEQYLEVYGNLYYLIAQAEEISAIDKYAGFMGQSPAKALSYFSKAASLNPSAVVATHAFSQSTREKIQEMFDWTNQDLMQLNLDGNDVFDQDDTKEKKTIDPKLLDKAWHILYDDCLIALGICVEGELKHFHKARYMLAKGLYRRGEAGDLERAKEELSFCFKSSRSSFTVNMWEIDGMARKGRKSLGLSGNKRSLELSLSESSRKFITCHAEGEDNPSVSSGSVAPPAEESTRSSTPVSSTEVQKSAAAAPSSQLQRCNTSKSTENTEGREAGDSSHGHN</sequence>
<accession>A0A427BAG5</accession>
<proteinExistence type="predicted"/>
<keyword evidence="2" id="KW-0539">Nucleus</keyword>
<dbReference type="InterPro" id="IPR033053">
    <property type="entry name" value="Hir3/CABIN1"/>
</dbReference>
<reference evidence="4 5" key="1">
    <citation type="journal article" date="2014" name="Agronomy (Basel)">
        <title>A Draft Genome Sequence for Ensete ventricosum, the Drought-Tolerant Tree Against Hunger.</title>
        <authorList>
            <person name="Harrison J."/>
            <person name="Moore K.A."/>
            <person name="Paszkiewicz K."/>
            <person name="Jones T."/>
            <person name="Grant M."/>
            <person name="Ambacheew D."/>
            <person name="Muzemil S."/>
            <person name="Studholme D.J."/>
        </authorList>
    </citation>
    <scope>NUCLEOTIDE SEQUENCE [LARGE SCALE GENOMIC DNA]</scope>
</reference>
<evidence type="ECO:0000256" key="1">
    <source>
        <dbReference type="ARBA" id="ARBA00004123"/>
    </source>
</evidence>
<feature type="compositionally biased region" description="Polar residues" evidence="3">
    <location>
        <begin position="838"/>
        <end position="849"/>
    </location>
</feature>
<feature type="compositionally biased region" description="Basic and acidic residues" evidence="3">
    <location>
        <begin position="429"/>
        <end position="447"/>
    </location>
</feature>
<feature type="region of interest" description="Disordered" evidence="3">
    <location>
        <begin position="429"/>
        <end position="462"/>
    </location>
</feature>
<dbReference type="EMBL" id="AMZH03000115">
    <property type="protein sequence ID" value="RRT85444.1"/>
    <property type="molecule type" value="Genomic_DNA"/>
</dbReference>